<protein>
    <submittedName>
        <fullName evidence="2">Uncharacterized protein</fullName>
    </submittedName>
</protein>
<dbReference type="Proteomes" id="UP000018948">
    <property type="component" value="Unassembled WGS sequence"/>
</dbReference>
<feature type="region of interest" description="Disordered" evidence="1">
    <location>
        <begin position="412"/>
        <end position="451"/>
    </location>
</feature>
<name>W2ZYX9_PHYNI</name>
<evidence type="ECO:0000313" key="2">
    <source>
        <dbReference type="EMBL" id="ETP52200.1"/>
    </source>
</evidence>
<feature type="compositionally biased region" description="Acidic residues" evidence="1">
    <location>
        <begin position="426"/>
        <end position="442"/>
    </location>
</feature>
<dbReference type="EMBL" id="ANIY01000601">
    <property type="protein sequence ID" value="ETP52200.1"/>
    <property type="molecule type" value="Genomic_DNA"/>
</dbReference>
<evidence type="ECO:0000313" key="3">
    <source>
        <dbReference type="Proteomes" id="UP000018948"/>
    </source>
</evidence>
<comment type="caution">
    <text evidence="2">The sequence shown here is derived from an EMBL/GenBank/DDBJ whole genome shotgun (WGS) entry which is preliminary data.</text>
</comment>
<evidence type="ECO:0000256" key="1">
    <source>
        <dbReference type="SAM" id="MobiDB-lite"/>
    </source>
</evidence>
<dbReference type="AlphaFoldDB" id="W2ZYX9"/>
<reference evidence="2 3" key="1">
    <citation type="submission" date="2013-11" db="EMBL/GenBank/DDBJ databases">
        <title>The Genome Sequence of Phytophthora parasitica P10297.</title>
        <authorList>
            <consortium name="The Broad Institute Genomics Platform"/>
            <person name="Russ C."/>
            <person name="Tyler B."/>
            <person name="Panabieres F."/>
            <person name="Shan W."/>
            <person name="Tripathy S."/>
            <person name="Grunwald N."/>
            <person name="Machado M."/>
            <person name="Johnson C.S."/>
            <person name="Walker B."/>
            <person name="Young S.K."/>
            <person name="Zeng Q."/>
            <person name="Gargeya S."/>
            <person name="Fitzgerald M."/>
            <person name="Haas B."/>
            <person name="Abouelleil A."/>
            <person name="Allen A.W."/>
            <person name="Alvarado L."/>
            <person name="Arachchi H.M."/>
            <person name="Berlin A.M."/>
            <person name="Chapman S.B."/>
            <person name="Gainer-Dewar J."/>
            <person name="Goldberg J."/>
            <person name="Griggs A."/>
            <person name="Gujja S."/>
            <person name="Hansen M."/>
            <person name="Howarth C."/>
            <person name="Imamovic A."/>
            <person name="Ireland A."/>
            <person name="Larimer J."/>
            <person name="McCowan C."/>
            <person name="Murphy C."/>
            <person name="Pearson M."/>
            <person name="Poon T.W."/>
            <person name="Priest M."/>
            <person name="Roberts A."/>
            <person name="Saif S."/>
            <person name="Shea T."/>
            <person name="Sisk P."/>
            <person name="Sykes S."/>
            <person name="Wortman J."/>
            <person name="Nusbaum C."/>
            <person name="Birren B."/>
        </authorList>
    </citation>
    <scope>NUCLEOTIDE SEQUENCE [LARGE SCALE GENOMIC DNA]</scope>
    <source>
        <strain evidence="2 3">P10297</strain>
    </source>
</reference>
<sequence>MVHTRAQAAAAAVAAAHMSEMPDVETAIVPHVERASTAPLAIANVPSVADHLANLAQHSIAQTQALAAEHVALQQQHQGHSHAQNAALMAMQATTESSVTQLADQQRAIVEELGEALTATQSRLQDQQQHLQMVQDVRGGQIERFVNDSIAHAQEEAQREAQIAASAHLEGVRQKLLEMEAKIDGGLENISQHVQQLVEDSFAASQLQVDSCEESTRAVQMEVEAAATRIKASLKESLELDLQRASGAVRQDLLARVSSAEEPLRESIRSLVLDITTNAAHLLECRVHKAHTNTQSELNLQVQRQADATTALREQIRKLNVQAKRQARKSDGAALETTVADLVRQEVEERFRGVQINAQRESDANIKFRQEVQTQIRDYQSNSDRSIQAAVGEICKTIRDTVRAATQETEELKRDGLTQQIYGSDELNDGGDGDEPAADEDPALEKRMQEA</sequence>
<dbReference type="OrthoDB" id="129607at2759"/>
<accession>W2ZYX9</accession>
<organism evidence="2 3">
    <name type="scientific">Phytophthora nicotianae P10297</name>
    <dbReference type="NCBI Taxonomy" id="1317064"/>
    <lineage>
        <taxon>Eukaryota</taxon>
        <taxon>Sar</taxon>
        <taxon>Stramenopiles</taxon>
        <taxon>Oomycota</taxon>
        <taxon>Peronosporomycetes</taxon>
        <taxon>Peronosporales</taxon>
        <taxon>Peronosporaceae</taxon>
        <taxon>Phytophthora</taxon>
    </lineage>
</organism>
<gene>
    <name evidence="2" type="ORF">F442_02749</name>
</gene>
<proteinExistence type="predicted"/>